<evidence type="ECO:0000313" key="1">
    <source>
        <dbReference type="EMBL" id="BAS01767.1"/>
    </source>
</evidence>
<reference evidence="1" key="1">
    <citation type="journal article" date="2015" name="Genome Biol. Evol.">
        <title>Nucleomorph Genome Sequences of Two Chlorarachniophytes, Amorphochlora amoebiformis and Lotharella vacuolata.</title>
        <authorList>
            <person name="Suzuki S."/>
            <person name="Shirato S."/>
            <person name="Hirakawa Y."/>
            <person name="Ishida K."/>
        </authorList>
    </citation>
    <scope>NUCLEOTIDE SEQUENCE</scope>
    <source>
        <strain evidence="1">CCMP2058</strain>
    </source>
</reference>
<organism evidence="1">
    <name type="scientific">Amorphochlora amoebiformis</name>
    <dbReference type="NCBI Taxonomy" id="1561963"/>
    <lineage>
        <taxon>Eukaryota</taxon>
        <taxon>Sar</taxon>
        <taxon>Rhizaria</taxon>
        <taxon>Cercozoa</taxon>
        <taxon>Chlorarachniophyceae</taxon>
        <taxon>Amorphochlora</taxon>
    </lineage>
</organism>
<sequence>MLDSYILEWRSKMVLGNKFITNIYLLLHYSILIKLIQHRTNYIVKRKNNPKSGKFQKKFRLLIEPFYLHLFIRAFFRNIENILKFLQFFRYCYVFLSGKLQFFNQIIRTLVIFFGKNFFLLFRSTVPLHYIRKFNLNKLNHLKKHKFLILKTIKTVKFINFLVW</sequence>
<keyword evidence="1" id="KW-0542">Nucleomorph</keyword>
<proteinExistence type="predicted"/>
<geneLocation type="nucleomorph" evidence="1"/>
<protein>
    <submittedName>
        <fullName evidence="1">Uncharacterized protein</fullName>
    </submittedName>
</protein>
<dbReference type="EMBL" id="AB996602">
    <property type="protein sequence ID" value="BAS01767.1"/>
    <property type="molecule type" value="Genomic_DNA"/>
</dbReference>
<accession>A0A0H5BLF7</accession>
<dbReference type="AlphaFoldDB" id="A0A0H5BLF7"/>
<name>A0A0H5BLF7_9EUKA</name>